<reference evidence="1 2" key="1">
    <citation type="submission" date="2021-12" db="EMBL/GenBank/DDBJ databases">
        <title>Discovery of the Pendulisporaceae a myxobacterial family with distinct sporulation behavior and unique specialized metabolism.</title>
        <authorList>
            <person name="Garcia R."/>
            <person name="Popoff A."/>
            <person name="Bader C.D."/>
            <person name="Loehr J."/>
            <person name="Walesch S."/>
            <person name="Walt C."/>
            <person name="Boldt J."/>
            <person name="Bunk B."/>
            <person name="Haeckl F.J.F.P.J."/>
            <person name="Gunesch A.P."/>
            <person name="Birkelbach J."/>
            <person name="Nuebel U."/>
            <person name="Pietschmann T."/>
            <person name="Bach T."/>
            <person name="Mueller R."/>
        </authorList>
    </citation>
    <scope>NUCLEOTIDE SEQUENCE [LARGE SCALE GENOMIC DNA]</scope>
    <source>
        <strain evidence="1 2">MSr12523</strain>
    </source>
</reference>
<evidence type="ECO:0000313" key="2">
    <source>
        <dbReference type="Proteomes" id="UP001379533"/>
    </source>
</evidence>
<accession>A0ABZ2KD84</accession>
<dbReference type="Proteomes" id="UP001379533">
    <property type="component" value="Chromosome"/>
</dbReference>
<dbReference type="RefSeq" id="WP_394845434.1">
    <property type="nucleotide sequence ID" value="NZ_CP089982.1"/>
</dbReference>
<dbReference type="PROSITE" id="PS51257">
    <property type="entry name" value="PROKAR_LIPOPROTEIN"/>
    <property type="match status" value="1"/>
</dbReference>
<evidence type="ECO:0000313" key="1">
    <source>
        <dbReference type="EMBL" id="WXA94824.1"/>
    </source>
</evidence>
<proteinExistence type="predicted"/>
<gene>
    <name evidence="1" type="ORF">LZC95_51435</name>
</gene>
<keyword evidence="2" id="KW-1185">Reference proteome</keyword>
<protein>
    <submittedName>
        <fullName evidence="1">Uncharacterized protein</fullName>
    </submittedName>
</protein>
<sequence length="109" mass="11338">MKHRTPFTLFVLAAVAVLGCSTTFQGSSRIKEGAAGCRVKCEAQGLDFAGMVFMGSYTEGCICQERGRALALTDAASAAGSVIAVQSQTDPVHQPALYSPTPPMPAMTP</sequence>
<dbReference type="EMBL" id="CP089982">
    <property type="protein sequence ID" value="WXA94824.1"/>
    <property type="molecule type" value="Genomic_DNA"/>
</dbReference>
<organism evidence="1 2">
    <name type="scientific">Pendulispora brunnea</name>
    <dbReference type="NCBI Taxonomy" id="2905690"/>
    <lineage>
        <taxon>Bacteria</taxon>
        <taxon>Pseudomonadati</taxon>
        <taxon>Myxococcota</taxon>
        <taxon>Myxococcia</taxon>
        <taxon>Myxococcales</taxon>
        <taxon>Sorangiineae</taxon>
        <taxon>Pendulisporaceae</taxon>
        <taxon>Pendulispora</taxon>
    </lineage>
</organism>
<name>A0ABZ2KD84_9BACT</name>